<feature type="domain" description="Aminoglycoside phosphotransferase" evidence="1">
    <location>
        <begin position="29"/>
        <end position="253"/>
    </location>
</feature>
<dbReference type="EMBL" id="CAFBLP010000023">
    <property type="protein sequence ID" value="CAB4876493.1"/>
    <property type="molecule type" value="Genomic_DNA"/>
</dbReference>
<name>A0A6J7E9R3_9ZZZZ</name>
<dbReference type="Pfam" id="PF01636">
    <property type="entry name" value="APH"/>
    <property type="match status" value="1"/>
</dbReference>
<evidence type="ECO:0000259" key="1">
    <source>
        <dbReference type="Pfam" id="PF01636"/>
    </source>
</evidence>
<dbReference type="Gene3D" id="3.30.200.20">
    <property type="entry name" value="Phosphorylase Kinase, domain 1"/>
    <property type="match status" value="1"/>
</dbReference>
<gene>
    <name evidence="2" type="ORF">UFOPK3376_01155</name>
</gene>
<dbReference type="PANTHER" id="PTHR47829">
    <property type="entry name" value="HYDROLASE, PUTATIVE (AFU_ORTHOLOGUE AFUA_1G12880)-RELATED"/>
    <property type="match status" value="1"/>
</dbReference>
<dbReference type="InterPro" id="IPR002575">
    <property type="entry name" value="Aminoglycoside_PTrfase"/>
</dbReference>
<dbReference type="InterPro" id="IPR052898">
    <property type="entry name" value="ACAD10-like"/>
</dbReference>
<accession>A0A6J7E9R3</accession>
<dbReference type="CDD" id="cd05154">
    <property type="entry name" value="ACAD10_11_N-like"/>
    <property type="match status" value="1"/>
</dbReference>
<dbReference type="InterPro" id="IPR011009">
    <property type="entry name" value="Kinase-like_dom_sf"/>
</dbReference>
<sequence>MSDVPGIDVPSVTAWLQAHVSGAHAPFTFTVIAGGHSNLTFAVTGADGSRYVLRRPPLGHVLASAHDMGREHRIISGLQDSRVPVAPALGYCDDPAVNGVPFYVMGFVDGHVIRDGATAMAVLSPDARRHASESIVDTMAAIHAVDLGDAGLDDLGKHDGYIARQLKRWYSNWNSQKTRELPAVDLVHDGLLQRIPAQGPATIVHGDYRLDNCMVNDHGDVIAVLDWEICTLGDPLADLGLLMVYWTGPGDDASAWTGSSTSSPGFLDRADLAERYGRITGRDLSQLDFYIAFAYWKLACILEGVYSRYLGGALGDRDPAELLPFKLQVDGAAAKAAEALERLA</sequence>
<dbReference type="Gene3D" id="3.90.1200.10">
    <property type="match status" value="1"/>
</dbReference>
<reference evidence="2" key="1">
    <citation type="submission" date="2020-05" db="EMBL/GenBank/DDBJ databases">
        <authorList>
            <person name="Chiriac C."/>
            <person name="Salcher M."/>
            <person name="Ghai R."/>
            <person name="Kavagutti S V."/>
        </authorList>
    </citation>
    <scope>NUCLEOTIDE SEQUENCE</scope>
</reference>
<dbReference type="AlphaFoldDB" id="A0A6J7E9R3"/>
<protein>
    <submittedName>
        <fullName evidence="2">Unannotated protein</fullName>
    </submittedName>
</protein>
<proteinExistence type="predicted"/>
<dbReference type="InterPro" id="IPR041726">
    <property type="entry name" value="ACAD10_11_N"/>
</dbReference>
<dbReference type="SUPFAM" id="SSF56112">
    <property type="entry name" value="Protein kinase-like (PK-like)"/>
    <property type="match status" value="1"/>
</dbReference>
<organism evidence="2">
    <name type="scientific">freshwater metagenome</name>
    <dbReference type="NCBI Taxonomy" id="449393"/>
    <lineage>
        <taxon>unclassified sequences</taxon>
        <taxon>metagenomes</taxon>
        <taxon>ecological metagenomes</taxon>
    </lineage>
</organism>
<dbReference type="PANTHER" id="PTHR47829:SF1">
    <property type="entry name" value="HAD FAMILY PHOSPHATASE"/>
    <property type="match status" value="1"/>
</dbReference>
<evidence type="ECO:0000313" key="2">
    <source>
        <dbReference type="EMBL" id="CAB4876493.1"/>
    </source>
</evidence>